<dbReference type="InterPro" id="IPR020084">
    <property type="entry name" value="NUDIX_hydrolase_CS"/>
</dbReference>
<proteinExistence type="predicted"/>
<evidence type="ECO:0000313" key="4">
    <source>
        <dbReference type="EMBL" id="PTG11928.1"/>
    </source>
</evidence>
<dbReference type="InterPro" id="IPR000086">
    <property type="entry name" value="NUDIX_hydrolase_dom"/>
</dbReference>
<evidence type="ECO:0000259" key="2">
    <source>
        <dbReference type="PROSITE" id="PS51462"/>
    </source>
</evidence>
<evidence type="ECO:0000313" key="9">
    <source>
        <dbReference type="Proteomes" id="UP000242704"/>
    </source>
</evidence>
<dbReference type="PROSITE" id="PS00893">
    <property type="entry name" value="NUDIX_BOX"/>
    <property type="match status" value="1"/>
</dbReference>
<accession>A0AAE5SXW2</accession>
<dbReference type="InterPro" id="IPR015797">
    <property type="entry name" value="NUDIX_hydrolase-like_dom_sf"/>
</dbReference>
<evidence type="ECO:0000313" key="10">
    <source>
        <dbReference type="Proteomes" id="UP001240157"/>
    </source>
</evidence>
<reference evidence="4" key="2">
    <citation type="submission" date="2018-03" db="EMBL/GenBank/DDBJ databases">
        <authorList>
            <person name="Naushad S."/>
        </authorList>
    </citation>
    <scope>NUCLEOTIDE SEQUENCE</scope>
    <source>
        <strain evidence="5">SNUC 105</strain>
        <strain evidence="6">SNUC 1363</strain>
        <strain evidence="4">SNUC 505</strain>
    </source>
</reference>
<evidence type="ECO:0000313" key="5">
    <source>
        <dbReference type="EMBL" id="PTG28661.1"/>
    </source>
</evidence>
<reference evidence="3 10" key="3">
    <citation type="submission" date="2023-08" db="EMBL/GenBank/DDBJ databases">
        <title>Whole genome sequencing of Staphylococcus chromogenes NNSch 2386.</title>
        <authorList>
            <person name="Kropotov V.S."/>
            <person name="Boriskina E.V."/>
            <person name="Gordinskaya N.A."/>
            <person name="Shkurkina I.S."/>
            <person name="Kryazhev D.V."/>
            <person name="Alekseeva A.E."/>
            <person name="Makhova M.A."/>
        </authorList>
    </citation>
    <scope>NUCLEOTIDE SEQUENCE [LARGE SCALE GENOMIC DNA]</scope>
    <source>
        <strain evidence="3 10">NNSch 2386</strain>
    </source>
</reference>
<evidence type="ECO:0000313" key="6">
    <source>
        <dbReference type="EMBL" id="PTG67939.1"/>
    </source>
</evidence>
<gene>
    <name evidence="4" type="primary">ytkD</name>
    <name evidence="5" type="ORF">BU638_00210</name>
    <name evidence="4" type="ORF">BU653_09900</name>
    <name evidence="6" type="ORF">BU676_11125</name>
    <name evidence="3" type="ORF">RCF65_08905</name>
</gene>
<dbReference type="Pfam" id="PF00293">
    <property type="entry name" value="NUDIX"/>
    <property type="match status" value="1"/>
</dbReference>
<feature type="domain" description="Nudix hydrolase" evidence="2">
    <location>
        <begin position="20"/>
        <end position="150"/>
    </location>
</feature>
<dbReference type="NCBIfam" id="TIGR02705">
    <property type="entry name" value="nudix_YtkD"/>
    <property type="match status" value="1"/>
</dbReference>
<dbReference type="Gene3D" id="3.90.79.10">
    <property type="entry name" value="Nucleoside Triphosphate Pyrophosphohydrolase"/>
    <property type="match status" value="1"/>
</dbReference>
<dbReference type="Proteomes" id="UP000242144">
    <property type="component" value="Unassembled WGS sequence"/>
</dbReference>
<dbReference type="CDD" id="cd04665">
    <property type="entry name" value="NUDIX_RppH"/>
    <property type="match status" value="1"/>
</dbReference>
<evidence type="ECO:0000313" key="7">
    <source>
        <dbReference type="Proteomes" id="UP000242008"/>
    </source>
</evidence>
<dbReference type="EMBL" id="PZBZ01000062">
    <property type="protein sequence ID" value="PTG11928.1"/>
    <property type="molecule type" value="Genomic_DNA"/>
</dbReference>
<dbReference type="InterPro" id="IPR014078">
    <property type="entry name" value="Nudix_YtkD"/>
</dbReference>
<name>A0AAE5SXW2_STACR</name>
<comment type="caution">
    <text evidence="4">The sequence shown here is derived from an EMBL/GenBank/DDBJ whole genome shotgun (WGS) entry which is preliminary data.</text>
</comment>
<dbReference type="Proteomes" id="UP000242008">
    <property type="component" value="Unassembled WGS sequence"/>
</dbReference>
<dbReference type="EMBL" id="PZCM01000001">
    <property type="protein sequence ID" value="PTG28661.1"/>
    <property type="molecule type" value="Genomic_DNA"/>
</dbReference>
<keyword evidence="7" id="KW-1185">Reference proteome</keyword>
<organism evidence="4 9">
    <name type="scientific">Staphylococcus chromogenes</name>
    <name type="common">Staphylococcus hyicus subsp. chromogenes</name>
    <dbReference type="NCBI Taxonomy" id="46126"/>
    <lineage>
        <taxon>Bacteria</taxon>
        <taxon>Bacillati</taxon>
        <taxon>Bacillota</taxon>
        <taxon>Bacilli</taxon>
        <taxon>Bacillales</taxon>
        <taxon>Staphylococcaceae</taxon>
        <taxon>Staphylococcus</taxon>
    </lineage>
</organism>
<dbReference type="GeneID" id="93655353"/>
<evidence type="ECO:0000313" key="8">
    <source>
        <dbReference type="Proteomes" id="UP000242144"/>
    </source>
</evidence>
<dbReference type="EMBL" id="JAVGJF010000064">
    <property type="protein sequence ID" value="MDQ7176106.1"/>
    <property type="molecule type" value="Genomic_DNA"/>
</dbReference>
<sequence length="154" mass="17859">MEFIDQKNQHITLRFCGPNDERTGDHVLGLTRFNQQWLFTKHRRRGIEFPGGKREQGESSEIALAREIYEETGGQLEAAYYIAQYTVSNEVRTFSKDVFVCFIHSIDSKNDYFETDGPICFETLDDIPDINKSFLLEDPAILKCVERMGELGFY</sequence>
<protein>
    <submittedName>
        <fullName evidence="4">Nucleoside triphosphatase YtkD</fullName>
    </submittedName>
</protein>
<dbReference type="EMBL" id="PZAO01000038">
    <property type="protein sequence ID" value="PTG67939.1"/>
    <property type="molecule type" value="Genomic_DNA"/>
</dbReference>
<evidence type="ECO:0000313" key="3">
    <source>
        <dbReference type="EMBL" id="MDQ7176106.1"/>
    </source>
</evidence>
<dbReference type="AlphaFoldDB" id="A0AAE5SXW2"/>
<dbReference type="SUPFAM" id="SSF55811">
    <property type="entry name" value="Nudix"/>
    <property type="match status" value="1"/>
</dbReference>
<evidence type="ECO:0000256" key="1">
    <source>
        <dbReference type="ARBA" id="ARBA00022801"/>
    </source>
</evidence>
<dbReference type="GO" id="GO:0016787">
    <property type="term" value="F:hydrolase activity"/>
    <property type="evidence" value="ECO:0007669"/>
    <property type="project" value="UniProtKB-KW"/>
</dbReference>
<dbReference type="Proteomes" id="UP000242704">
    <property type="component" value="Unassembled WGS sequence"/>
</dbReference>
<keyword evidence="1" id="KW-0378">Hydrolase</keyword>
<dbReference type="Proteomes" id="UP001240157">
    <property type="component" value="Unassembled WGS sequence"/>
</dbReference>
<dbReference type="RefSeq" id="WP_037574517.1">
    <property type="nucleotide sequence ID" value="NZ_BMDK01000001.1"/>
</dbReference>
<dbReference type="PROSITE" id="PS51462">
    <property type="entry name" value="NUDIX"/>
    <property type="match status" value="1"/>
</dbReference>
<reference evidence="7 8" key="1">
    <citation type="journal article" date="2016" name="Front. Microbiol.">
        <title>Comprehensive Phylogenetic Analysis of Bovine Non-aureus Staphylococci Species Based on Whole-Genome Sequencing.</title>
        <authorList>
            <person name="Naushad S."/>
            <person name="Barkema H.W."/>
            <person name="Luby C."/>
            <person name="Condas L.A."/>
            <person name="Nobrega D.B."/>
            <person name="Carson D.A."/>
            <person name="De Buck J."/>
        </authorList>
    </citation>
    <scope>NUCLEOTIDE SEQUENCE [LARGE SCALE GENOMIC DNA]</scope>
    <source>
        <strain evidence="5 8">SNUC 105</strain>
        <strain evidence="6 7">SNUC 1363</strain>
        <strain evidence="4 9">SNUC 505</strain>
    </source>
</reference>